<gene>
    <name evidence="5" type="primary">rpsU</name>
    <name evidence="7" type="ORF">CA834_05920</name>
</gene>
<dbReference type="GO" id="GO:0006412">
    <property type="term" value="P:translation"/>
    <property type="evidence" value="ECO:0007669"/>
    <property type="project" value="UniProtKB-UniRule"/>
</dbReference>
<proteinExistence type="inferred from homology"/>
<dbReference type="Pfam" id="PF01165">
    <property type="entry name" value="Ribosomal_S21"/>
    <property type="match status" value="1"/>
</dbReference>
<keyword evidence="3 5" id="KW-0687">Ribonucleoprotein</keyword>
<dbReference type="EMBL" id="NGJN01000003">
    <property type="protein sequence ID" value="OZV68996.1"/>
    <property type="molecule type" value="Genomic_DNA"/>
</dbReference>
<name>A0A265UUL4_9FLAO</name>
<protein>
    <recommendedName>
        <fullName evidence="4 5">Small ribosomal subunit protein bS21</fullName>
    </recommendedName>
</protein>
<dbReference type="OrthoDB" id="598353at2"/>
<reference evidence="7 8" key="1">
    <citation type="submission" date="2017-05" db="EMBL/GenBank/DDBJ databases">
        <title>The draft genome sequence of Idiomarina salinarum WNB302.</title>
        <authorList>
            <person name="Sun Y."/>
            <person name="Chen B."/>
            <person name="Du Z."/>
        </authorList>
    </citation>
    <scope>NUCLEOTIDE SEQUENCE [LARGE SCALE GENOMIC DNA]</scope>
    <source>
        <strain evidence="7 8">WNB302</strain>
    </source>
</reference>
<dbReference type="HAMAP" id="MF_00358">
    <property type="entry name" value="Ribosomal_bS21"/>
    <property type="match status" value="1"/>
</dbReference>
<dbReference type="RefSeq" id="WP_094967767.1">
    <property type="nucleotide sequence ID" value="NZ_NGJN01000003.1"/>
</dbReference>
<dbReference type="Gene3D" id="1.20.5.1150">
    <property type="entry name" value="Ribosomal protein S8"/>
    <property type="match status" value="1"/>
</dbReference>
<dbReference type="InterPro" id="IPR038380">
    <property type="entry name" value="Ribosomal_bS21_sf"/>
</dbReference>
<comment type="caution">
    <text evidence="7">The sequence shown here is derived from an EMBL/GenBank/DDBJ whole genome shotgun (WGS) entry which is preliminary data.</text>
</comment>
<evidence type="ECO:0000313" key="8">
    <source>
        <dbReference type="Proteomes" id="UP000216840"/>
    </source>
</evidence>
<evidence type="ECO:0000256" key="5">
    <source>
        <dbReference type="HAMAP-Rule" id="MF_00358"/>
    </source>
</evidence>
<sequence>MLIVQLNEGENIERALKRYKRKFDKTGARRQLQMRKEFTKPSVEKRRQLQKAEYIQALRDKELS</sequence>
<evidence type="ECO:0000256" key="1">
    <source>
        <dbReference type="ARBA" id="ARBA00006640"/>
    </source>
</evidence>
<comment type="similarity">
    <text evidence="1 5 6">Belongs to the bacterial ribosomal protein bS21 family.</text>
</comment>
<dbReference type="AlphaFoldDB" id="A0A265UUL4"/>
<dbReference type="InterPro" id="IPR001911">
    <property type="entry name" value="Ribosomal_bS21"/>
</dbReference>
<keyword evidence="2 5" id="KW-0689">Ribosomal protein</keyword>
<keyword evidence="8" id="KW-1185">Reference proteome</keyword>
<dbReference type="GO" id="GO:0005840">
    <property type="term" value="C:ribosome"/>
    <property type="evidence" value="ECO:0007669"/>
    <property type="project" value="UniProtKB-KW"/>
</dbReference>
<accession>A0A265UUL4</accession>
<dbReference type="NCBIfam" id="TIGR00030">
    <property type="entry name" value="S21p"/>
    <property type="match status" value="1"/>
</dbReference>
<evidence type="ECO:0000256" key="2">
    <source>
        <dbReference type="ARBA" id="ARBA00022980"/>
    </source>
</evidence>
<organism evidence="7 8">
    <name type="scientific">Winogradskyella aurantia</name>
    <dbReference type="NCBI Taxonomy" id="1915063"/>
    <lineage>
        <taxon>Bacteria</taxon>
        <taxon>Pseudomonadati</taxon>
        <taxon>Bacteroidota</taxon>
        <taxon>Flavobacteriia</taxon>
        <taxon>Flavobacteriales</taxon>
        <taxon>Flavobacteriaceae</taxon>
        <taxon>Winogradskyella</taxon>
    </lineage>
</organism>
<dbReference type="Proteomes" id="UP000216840">
    <property type="component" value="Unassembled WGS sequence"/>
</dbReference>
<evidence type="ECO:0000256" key="3">
    <source>
        <dbReference type="ARBA" id="ARBA00023274"/>
    </source>
</evidence>
<dbReference type="GO" id="GO:1990904">
    <property type="term" value="C:ribonucleoprotein complex"/>
    <property type="evidence" value="ECO:0007669"/>
    <property type="project" value="UniProtKB-KW"/>
</dbReference>
<dbReference type="PRINTS" id="PR00976">
    <property type="entry name" value="RIBOSOMALS21"/>
</dbReference>
<dbReference type="GO" id="GO:0003735">
    <property type="term" value="F:structural constituent of ribosome"/>
    <property type="evidence" value="ECO:0007669"/>
    <property type="project" value="InterPro"/>
</dbReference>
<evidence type="ECO:0000256" key="4">
    <source>
        <dbReference type="ARBA" id="ARBA00035135"/>
    </source>
</evidence>
<evidence type="ECO:0000256" key="6">
    <source>
        <dbReference type="RuleBase" id="RU000667"/>
    </source>
</evidence>
<evidence type="ECO:0000313" key="7">
    <source>
        <dbReference type="EMBL" id="OZV68996.1"/>
    </source>
</evidence>